<dbReference type="Proteomes" id="UP000800093">
    <property type="component" value="Unassembled WGS sequence"/>
</dbReference>
<dbReference type="PANTHER" id="PTHR35186:SF4">
    <property type="entry name" value="PRION-INHIBITION AND PROPAGATION HELO DOMAIN-CONTAINING PROTEIN"/>
    <property type="match status" value="1"/>
</dbReference>
<accession>A0A9P4K848</accession>
<sequence length="597" mass="68646">MITGIEIAGVILGSFPLVIHALECYGEGLETMQEWVRFRTDFNGFLSDFIRQQIFFRQHIEDLLSPVVDSEYQMGCMLDDPNHIEWKDPRLEAKLKKRLPGMHEYETYMATVSAILAVLQKVQKKLDVTDDDKARKPFASILCLLRVSFEFKRIAYVLDKKRRARLMNALEKYNNELQRLLGNSDRLEPTRRKRKFALPAFFEQFRKQASSLHNAICRSLQCECSSFHSTHLLLPRGSAKDLATEPNELTEPLKLTVYFTRNIQSQTTMDTITAPENDWYAADIEMAEASESDTLAPSMTSISLNSATTLVRDPKDEVRPGRKVSFQHNRRMSTSSVPKDAVEIQDLCAALLNYDKDKPHLGYLRGGDSCNHTIYHATSSSSPPVKIQERITLAELIQQAHESISSSGFIGGTLRRQERLEIALTMAKVILRLYQCPWLKEEWSKEDIYFFRDAESKVHPETISLVSEFYSTRHPSQPEIMAPSEPHLERKRARALLLSLGILILELWFNKPLESCSFWTKFLGPDGKENEFTKSNTAQKWQERALEEGGVDLDSLTHRCIHCDFGTARQDLNDEELRRAVYDEVVQPLERILTRYE</sequence>
<keyword evidence="4" id="KW-1185">Reference proteome</keyword>
<comment type="caution">
    <text evidence="3">The sequence shown here is derived from an EMBL/GenBank/DDBJ whole genome shotgun (WGS) entry which is preliminary data.</text>
</comment>
<dbReference type="EMBL" id="ML986626">
    <property type="protein sequence ID" value="KAF2263450.1"/>
    <property type="molecule type" value="Genomic_DNA"/>
</dbReference>
<organism evidence="3 4">
    <name type="scientific">Lojkania enalia</name>
    <dbReference type="NCBI Taxonomy" id="147567"/>
    <lineage>
        <taxon>Eukaryota</taxon>
        <taxon>Fungi</taxon>
        <taxon>Dikarya</taxon>
        <taxon>Ascomycota</taxon>
        <taxon>Pezizomycotina</taxon>
        <taxon>Dothideomycetes</taxon>
        <taxon>Pleosporomycetidae</taxon>
        <taxon>Pleosporales</taxon>
        <taxon>Pleosporales incertae sedis</taxon>
        <taxon>Lojkania</taxon>
    </lineage>
</organism>
<dbReference type="AlphaFoldDB" id="A0A9P4K848"/>
<evidence type="ECO:0000259" key="2">
    <source>
        <dbReference type="Pfam" id="PF24476"/>
    </source>
</evidence>
<name>A0A9P4K848_9PLEO</name>
<gene>
    <name evidence="3" type="ORF">CC78DRAFT_465821</name>
</gene>
<evidence type="ECO:0000313" key="4">
    <source>
        <dbReference type="Proteomes" id="UP000800093"/>
    </source>
</evidence>
<feature type="chain" id="PRO_5040371166" description="DUF7580 domain-containing protein" evidence="1">
    <location>
        <begin position="22"/>
        <end position="597"/>
    </location>
</feature>
<evidence type="ECO:0000256" key="1">
    <source>
        <dbReference type="SAM" id="SignalP"/>
    </source>
</evidence>
<feature type="signal peptide" evidence="1">
    <location>
        <begin position="1"/>
        <end position="21"/>
    </location>
</feature>
<protein>
    <recommendedName>
        <fullName evidence="2">DUF7580 domain-containing protein</fullName>
    </recommendedName>
</protein>
<dbReference type="PANTHER" id="PTHR35186">
    <property type="entry name" value="ANK_REP_REGION DOMAIN-CONTAINING PROTEIN"/>
    <property type="match status" value="1"/>
</dbReference>
<dbReference type="OrthoDB" id="3565018at2759"/>
<dbReference type="InterPro" id="IPR056002">
    <property type="entry name" value="DUF7580"/>
</dbReference>
<keyword evidence="1" id="KW-0732">Signal</keyword>
<reference evidence="4" key="1">
    <citation type="journal article" date="2020" name="Stud. Mycol.">
        <title>101 Dothideomycetes genomes: A test case for predicting lifestyles and emergence of pathogens.</title>
        <authorList>
            <person name="Haridas S."/>
            <person name="Albert R."/>
            <person name="Binder M."/>
            <person name="Bloem J."/>
            <person name="LaButti K."/>
            <person name="Salamov A."/>
            <person name="Andreopoulos B."/>
            <person name="Baker S."/>
            <person name="Barry K."/>
            <person name="Bills G."/>
            <person name="Bluhm B."/>
            <person name="Cannon C."/>
            <person name="Castanera R."/>
            <person name="Culley D."/>
            <person name="Daum C."/>
            <person name="Ezra D."/>
            <person name="Gonzalez J."/>
            <person name="Henrissat B."/>
            <person name="Kuo A."/>
            <person name="Liang C."/>
            <person name="Lipzen A."/>
            <person name="Lutzoni F."/>
            <person name="Magnuson J."/>
            <person name="Mondo S."/>
            <person name="Nolan M."/>
            <person name="Ohm R."/>
            <person name="Pangilinan J."/>
            <person name="Park H.-J."/>
            <person name="Ramirez L."/>
            <person name="Alfaro M."/>
            <person name="Sun H."/>
            <person name="Tritt A."/>
            <person name="Yoshinaga Y."/>
            <person name="Zwiers L.-H."/>
            <person name="Turgeon B."/>
            <person name="Goodwin S."/>
            <person name="Spatafora J."/>
            <person name="Crous P."/>
            <person name="Grigoriev I."/>
        </authorList>
    </citation>
    <scope>NUCLEOTIDE SEQUENCE [LARGE SCALE GENOMIC DNA]</scope>
    <source>
        <strain evidence="4">CBS 304.66</strain>
    </source>
</reference>
<dbReference type="Pfam" id="PF24476">
    <property type="entry name" value="DUF7580"/>
    <property type="match status" value="1"/>
</dbReference>
<feature type="domain" description="DUF7580" evidence="2">
    <location>
        <begin position="202"/>
        <end position="594"/>
    </location>
</feature>
<proteinExistence type="predicted"/>
<evidence type="ECO:0000313" key="3">
    <source>
        <dbReference type="EMBL" id="KAF2263450.1"/>
    </source>
</evidence>